<dbReference type="SUPFAM" id="SSF52096">
    <property type="entry name" value="ClpP/crotonase"/>
    <property type="match status" value="1"/>
</dbReference>
<sequence>MADAYAGKFLKATFPTQHVLLLEFNRPPVNAFHEEFWLEMGAIFRKVDRDGDIRVVVLASALPKLFTAGIDITALGKFDPKEEPVARGFRTRVYIQEFQAAISAIEECRVPVIGSSHGVAYGLAIDILSACDIRLAAANSIFSIKEVDVGLAADIGTLARFPKIIGNQSLTRELAFSTRPFKADEAHQMGFVSRVVPGSREEVVKAAVELATVIASKSPVAVVGTKHLLLHSRDNPVRDNLSYTATWNQLALQTPDLPIAAGSALTKKTPQFRSLPKL</sequence>
<name>A0A165F1F3_EXIGL</name>
<protein>
    <submittedName>
        <fullName evidence="6">ClpP/crotonase</fullName>
    </submittedName>
</protein>
<dbReference type="GO" id="GO:0051750">
    <property type="term" value="F:delta(3,5)-delta(2,4)-dienoyl-CoA isomerase activity"/>
    <property type="evidence" value="ECO:0007669"/>
    <property type="project" value="TreeGrafter"/>
</dbReference>
<dbReference type="InterPro" id="IPR001753">
    <property type="entry name" value="Enoyl-CoA_hydra/iso"/>
</dbReference>
<dbReference type="GO" id="GO:0006635">
    <property type="term" value="P:fatty acid beta-oxidation"/>
    <property type="evidence" value="ECO:0007669"/>
    <property type="project" value="UniProtKB-UniPathway"/>
</dbReference>
<dbReference type="CDD" id="cd06558">
    <property type="entry name" value="crotonase-like"/>
    <property type="match status" value="1"/>
</dbReference>
<dbReference type="FunFam" id="1.10.12.10:FF:000004">
    <property type="entry name" value="Delta3,5-delta2,4-dienoyl-CoA isomerase"/>
    <property type="match status" value="1"/>
</dbReference>
<comment type="pathway">
    <text evidence="1">Lipid metabolism; fatty acid beta-oxidation.</text>
</comment>
<evidence type="ECO:0000313" key="7">
    <source>
        <dbReference type="Proteomes" id="UP000077266"/>
    </source>
</evidence>
<dbReference type="OrthoDB" id="14970at2759"/>
<comment type="similarity">
    <text evidence="2">Belongs to the enoyl-CoA hydratase/isomerase family.</text>
</comment>
<evidence type="ECO:0000256" key="4">
    <source>
        <dbReference type="ARBA" id="ARBA00023098"/>
    </source>
</evidence>
<gene>
    <name evidence="6" type="ORF">EXIGLDRAFT_679259</name>
</gene>
<dbReference type="EMBL" id="KV426106">
    <property type="protein sequence ID" value="KZV88165.1"/>
    <property type="molecule type" value="Genomic_DNA"/>
</dbReference>
<reference evidence="6 7" key="1">
    <citation type="journal article" date="2016" name="Mol. Biol. Evol.">
        <title>Comparative Genomics of Early-Diverging Mushroom-Forming Fungi Provides Insights into the Origins of Lignocellulose Decay Capabilities.</title>
        <authorList>
            <person name="Nagy L.G."/>
            <person name="Riley R."/>
            <person name="Tritt A."/>
            <person name="Adam C."/>
            <person name="Daum C."/>
            <person name="Floudas D."/>
            <person name="Sun H."/>
            <person name="Yadav J.S."/>
            <person name="Pangilinan J."/>
            <person name="Larsson K.H."/>
            <person name="Matsuura K."/>
            <person name="Barry K."/>
            <person name="Labutti K."/>
            <person name="Kuo R."/>
            <person name="Ohm R.A."/>
            <person name="Bhattacharya S.S."/>
            <person name="Shirouzu T."/>
            <person name="Yoshinaga Y."/>
            <person name="Martin F.M."/>
            <person name="Grigoriev I.V."/>
            <person name="Hibbett D.S."/>
        </authorList>
    </citation>
    <scope>NUCLEOTIDE SEQUENCE [LARGE SCALE GENOMIC DNA]</scope>
    <source>
        <strain evidence="6 7">HHB12029</strain>
    </source>
</reference>
<dbReference type="Gene3D" id="3.90.226.10">
    <property type="entry name" value="2-enoyl-CoA Hydratase, Chain A, domain 1"/>
    <property type="match status" value="1"/>
</dbReference>
<dbReference type="InterPro" id="IPR045002">
    <property type="entry name" value="Ech1-like"/>
</dbReference>
<dbReference type="AlphaFoldDB" id="A0A165F1F3"/>
<keyword evidence="4" id="KW-0443">Lipid metabolism</keyword>
<accession>A0A165F1F3</accession>
<evidence type="ECO:0000256" key="1">
    <source>
        <dbReference type="ARBA" id="ARBA00005005"/>
    </source>
</evidence>
<keyword evidence="3" id="KW-0276">Fatty acid metabolism</keyword>
<dbReference type="GO" id="GO:0005739">
    <property type="term" value="C:mitochondrion"/>
    <property type="evidence" value="ECO:0007669"/>
    <property type="project" value="TreeGrafter"/>
</dbReference>
<dbReference type="Gene3D" id="1.10.12.10">
    <property type="entry name" value="Lyase 2-enoyl-coa Hydratase, Chain A, domain 2"/>
    <property type="match status" value="1"/>
</dbReference>
<dbReference type="InterPro" id="IPR029045">
    <property type="entry name" value="ClpP/crotonase-like_dom_sf"/>
</dbReference>
<organism evidence="6 7">
    <name type="scientific">Exidia glandulosa HHB12029</name>
    <dbReference type="NCBI Taxonomy" id="1314781"/>
    <lineage>
        <taxon>Eukaryota</taxon>
        <taxon>Fungi</taxon>
        <taxon>Dikarya</taxon>
        <taxon>Basidiomycota</taxon>
        <taxon>Agaricomycotina</taxon>
        <taxon>Agaricomycetes</taxon>
        <taxon>Auriculariales</taxon>
        <taxon>Exidiaceae</taxon>
        <taxon>Exidia</taxon>
    </lineage>
</organism>
<dbReference type="Proteomes" id="UP000077266">
    <property type="component" value="Unassembled WGS sequence"/>
</dbReference>
<evidence type="ECO:0000256" key="3">
    <source>
        <dbReference type="ARBA" id="ARBA00022832"/>
    </source>
</evidence>
<evidence type="ECO:0000313" key="6">
    <source>
        <dbReference type="EMBL" id="KZV88165.1"/>
    </source>
</evidence>
<dbReference type="Pfam" id="PF00378">
    <property type="entry name" value="ECH_1"/>
    <property type="match status" value="1"/>
</dbReference>
<proteinExistence type="inferred from homology"/>
<keyword evidence="7" id="KW-1185">Reference proteome</keyword>
<keyword evidence="5" id="KW-0413">Isomerase</keyword>
<evidence type="ECO:0000256" key="5">
    <source>
        <dbReference type="ARBA" id="ARBA00023235"/>
    </source>
</evidence>
<dbReference type="InterPro" id="IPR014748">
    <property type="entry name" value="Enoyl-CoA_hydra_C"/>
</dbReference>
<dbReference type="PANTHER" id="PTHR43149">
    <property type="entry name" value="ENOYL-COA HYDRATASE"/>
    <property type="match status" value="1"/>
</dbReference>
<dbReference type="STRING" id="1314781.A0A165F1F3"/>
<dbReference type="PANTHER" id="PTHR43149:SF1">
    <property type="entry name" value="DELTA(3,5)-DELTA(2,4)-DIENOYL-COA ISOMERASE, MITOCHONDRIAL"/>
    <property type="match status" value="1"/>
</dbReference>
<dbReference type="InParanoid" id="A0A165F1F3"/>
<evidence type="ECO:0000256" key="2">
    <source>
        <dbReference type="ARBA" id="ARBA00005254"/>
    </source>
</evidence>
<dbReference type="UniPathway" id="UPA00659"/>